<dbReference type="AlphaFoldDB" id="A0A7X0KV54"/>
<dbReference type="RefSeq" id="WP_184750998.1">
    <property type="nucleotide sequence ID" value="NZ_BAAAJR010000005.1"/>
</dbReference>
<evidence type="ECO:0000313" key="4">
    <source>
        <dbReference type="Proteomes" id="UP000537775"/>
    </source>
</evidence>
<proteinExistence type="predicted"/>
<accession>A0A7X0KV54</accession>
<sequence length="168" mass="18341">MTREGALLVVVAVTVLLLAVLAWAWWRRTRRDAVWSAPVGEIPADARETALFETLYVATTRHGEPLERLAIGGLAFRSRAALTVTDAGFALDLTGEPRLFFAAARLDDIAQATVAIDRVVERDGLVRVTWRIDDETLVDSYFRPQDASARALADALRGILPIPTGSDA</sequence>
<gene>
    <name evidence="3" type="ORF">HD594_002188</name>
</gene>
<comment type="caution">
    <text evidence="3">The sequence shown here is derived from an EMBL/GenBank/DDBJ whole genome shotgun (WGS) entry which is preliminary data.</text>
</comment>
<evidence type="ECO:0000313" key="3">
    <source>
        <dbReference type="EMBL" id="MBB6391875.1"/>
    </source>
</evidence>
<name>A0A7X0KV54_9MICO</name>
<dbReference type="Proteomes" id="UP000537775">
    <property type="component" value="Unassembled WGS sequence"/>
</dbReference>
<protein>
    <recommendedName>
        <fullName evidence="2">PH domain-containing protein</fullName>
    </recommendedName>
</protein>
<evidence type="ECO:0000259" key="2">
    <source>
        <dbReference type="Pfam" id="PF25362"/>
    </source>
</evidence>
<keyword evidence="1" id="KW-1133">Transmembrane helix</keyword>
<evidence type="ECO:0000256" key="1">
    <source>
        <dbReference type="SAM" id="Phobius"/>
    </source>
</evidence>
<dbReference type="InterPro" id="IPR057446">
    <property type="entry name" value="PH_bac"/>
</dbReference>
<keyword evidence="4" id="KW-1185">Reference proteome</keyword>
<feature type="transmembrane region" description="Helical" evidence="1">
    <location>
        <begin position="6"/>
        <end position="26"/>
    </location>
</feature>
<dbReference type="Pfam" id="PF25362">
    <property type="entry name" value="bPH_11"/>
    <property type="match status" value="1"/>
</dbReference>
<keyword evidence="1" id="KW-0812">Transmembrane</keyword>
<keyword evidence="1" id="KW-0472">Membrane</keyword>
<organism evidence="3 4">
    <name type="scientific">Microbacterium thalassium</name>
    <dbReference type="NCBI Taxonomy" id="362649"/>
    <lineage>
        <taxon>Bacteria</taxon>
        <taxon>Bacillati</taxon>
        <taxon>Actinomycetota</taxon>
        <taxon>Actinomycetes</taxon>
        <taxon>Micrococcales</taxon>
        <taxon>Microbacteriaceae</taxon>
        <taxon>Microbacterium</taxon>
    </lineage>
</organism>
<feature type="domain" description="PH" evidence="2">
    <location>
        <begin position="40"/>
        <end position="150"/>
    </location>
</feature>
<dbReference type="EMBL" id="JACHML010000001">
    <property type="protein sequence ID" value="MBB6391875.1"/>
    <property type="molecule type" value="Genomic_DNA"/>
</dbReference>
<reference evidence="3 4" key="1">
    <citation type="submission" date="2020-08" db="EMBL/GenBank/DDBJ databases">
        <title>Sequencing the genomes of 1000 actinobacteria strains.</title>
        <authorList>
            <person name="Klenk H.-P."/>
        </authorList>
    </citation>
    <scope>NUCLEOTIDE SEQUENCE [LARGE SCALE GENOMIC DNA]</scope>
    <source>
        <strain evidence="3 4">DSM 12511</strain>
    </source>
</reference>